<dbReference type="Gene3D" id="1.10.260.40">
    <property type="entry name" value="lambda repressor-like DNA-binding domains"/>
    <property type="match status" value="1"/>
</dbReference>
<gene>
    <name evidence="5" type="ORF">CE91St55_61680</name>
    <name evidence="6" type="ORF">GNE07_11060</name>
</gene>
<dbReference type="CDD" id="cd01392">
    <property type="entry name" value="HTH_LacI"/>
    <property type="match status" value="1"/>
</dbReference>
<evidence type="ECO:0000256" key="2">
    <source>
        <dbReference type="ARBA" id="ARBA00023125"/>
    </source>
</evidence>
<reference evidence="5" key="2">
    <citation type="submission" date="2022-01" db="EMBL/GenBank/DDBJ databases">
        <title>Novel bile acid biosynthetic pathways are enriched in the microbiome of centenarians.</title>
        <authorList>
            <person name="Sato Y."/>
            <person name="Atarashi K."/>
            <person name="Plichta R.D."/>
            <person name="Arai Y."/>
            <person name="Sasajima S."/>
            <person name="Kearney M.S."/>
            <person name="Suda W."/>
            <person name="Takeshita K."/>
            <person name="Sasaki T."/>
            <person name="Okamoto S."/>
            <person name="Skelly N.A."/>
            <person name="Okamura Y."/>
            <person name="Vlamakis H."/>
            <person name="Li Y."/>
            <person name="Tanoue T."/>
            <person name="Takei H."/>
            <person name="Nittono H."/>
            <person name="Narushima S."/>
            <person name="Irie J."/>
            <person name="Itoh H."/>
            <person name="Moriya K."/>
            <person name="Sugiura Y."/>
            <person name="Suematsu M."/>
            <person name="Moritoki N."/>
            <person name="Shibata S."/>
            <person name="Littman R.D."/>
            <person name="Fischbach A.M."/>
            <person name="Uwamino Y."/>
            <person name="Inoue T."/>
            <person name="Honda A."/>
            <person name="Hattori M."/>
            <person name="Murai T."/>
            <person name="Xavier J.R."/>
            <person name="Hirose N."/>
            <person name="Honda K."/>
        </authorList>
    </citation>
    <scope>NUCLEOTIDE SEQUENCE</scope>
    <source>
        <strain evidence="5">CE91-St55</strain>
    </source>
</reference>
<dbReference type="GO" id="GO:0003700">
    <property type="term" value="F:DNA-binding transcription factor activity"/>
    <property type="evidence" value="ECO:0007669"/>
    <property type="project" value="TreeGrafter"/>
</dbReference>
<evidence type="ECO:0000259" key="4">
    <source>
        <dbReference type="PROSITE" id="PS50932"/>
    </source>
</evidence>
<dbReference type="PROSITE" id="PS00356">
    <property type="entry name" value="HTH_LACI_1"/>
    <property type="match status" value="1"/>
</dbReference>
<accession>A0A174Q318</accession>
<dbReference type="InterPro" id="IPR028082">
    <property type="entry name" value="Peripla_BP_I"/>
</dbReference>
<dbReference type="GO" id="GO:0000976">
    <property type="term" value="F:transcription cis-regulatory region binding"/>
    <property type="evidence" value="ECO:0007669"/>
    <property type="project" value="TreeGrafter"/>
</dbReference>
<keyword evidence="3" id="KW-0804">Transcription</keyword>
<dbReference type="Proteomes" id="UP001055091">
    <property type="component" value="Unassembled WGS sequence"/>
</dbReference>
<dbReference type="InterPro" id="IPR010982">
    <property type="entry name" value="Lambda_DNA-bd_dom_sf"/>
</dbReference>
<dbReference type="PRINTS" id="PR00036">
    <property type="entry name" value="HTHLACI"/>
</dbReference>
<evidence type="ECO:0000256" key="3">
    <source>
        <dbReference type="ARBA" id="ARBA00023163"/>
    </source>
</evidence>
<dbReference type="EMBL" id="WNME01000006">
    <property type="protein sequence ID" value="MUB63595.1"/>
    <property type="molecule type" value="Genomic_DNA"/>
</dbReference>
<dbReference type="Gene3D" id="3.40.50.2300">
    <property type="match status" value="2"/>
</dbReference>
<keyword evidence="1" id="KW-0805">Transcription regulation</keyword>
<dbReference type="GeneID" id="93150467"/>
<proteinExistence type="predicted"/>
<evidence type="ECO:0000313" key="5">
    <source>
        <dbReference type="EMBL" id="GKH04187.1"/>
    </source>
</evidence>
<protein>
    <submittedName>
        <fullName evidence="6">LacI family DNA-binding transcriptional regulator</fullName>
    </submittedName>
    <submittedName>
        <fullName evidence="5">LacI family transcriptional regulator</fullName>
    </submittedName>
</protein>
<dbReference type="AlphaFoldDB" id="A0A174Q318"/>
<evidence type="ECO:0000313" key="7">
    <source>
        <dbReference type="Proteomes" id="UP000434223"/>
    </source>
</evidence>
<reference evidence="6 7" key="1">
    <citation type="submission" date="2019-09" db="EMBL/GenBank/DDBJ databases">
        <title>Draft genome sequencing of Hungatella hathewayi 123Y-2.</title>
        <authorList>
            <person name="Lv Q."/>
            <person name="Li S."/>
        </authorList>
    </citation>
    <scope>NUCLEOTIDE SEQUENCE [LARGE SCALE GENOMIC DNA]</scope>
    <source>
        <strain evidence="6 7">123Y-2</strain>
    </source>
</reference>
<name>A0A174Q318_9FIRM</name>
<dbReference type="InterPro" id="IPR000843">
    <property type="entry name" value="HTH_LacI"/>
</dbReference>
<evidence type="ECO:0000313" key="8">
    <source>
        <dbReference type="Proteomes" id="UP001055091"/>
    </source>
</evidence>
<dbReference type="SUPFAM" id="SSF53822">
    <property type="entry name" value="Periplasmic binding protein-like I"/>
    <property type="match status" value="1"/>
</dbReference>
<dbReference type="PANTHER" id="PTHR30146">
    <property type="entry name" value="LACI-RELATED TRANSCRIPTIONAL REPRESSOR"/>
    <property type="match status" value="1"/>
</dbReference>
<evidence type="ECO:0000313" key="6">
    <source>
        <dbReference type="EMBL" id="MUB63595.1"/>
    </source>
</evidence>
<dbReference type="CDD" id="cd06267">
    <property type="entry name" value="PBP1_LacI_sugar_binding-like"/>
    <property type="match status" value="1"/>
</dbReference>
<dbReference type="SMART" id="SM00354">
    <property type="entry name" value="HTH_LACI"/>
    <property type="match status" value="1"/>
</dbReference>
<dbReference type="EMBL" id="BQNJ01000002">
    <property type="protein sequence ID" value="GKH04187.1"/>
    <property type="molecule type" value="Genomic_DNA"/>
</dbReference>
<dbReference type="SUPFAM" id="SSF47413">
    <property type="entry name" value="lambda repressor-like DNA-binding domains"/>
    <property type="match status" value="1"/>
</dbReference>
<dbReference type="PROSITE" id="PS50932">
    <property type="entry name" value="HTH_LACI_2"/>
    <property type="match status" value="1"/>
</dbReference>
<dbReference type="Proteomes" id="UP000434223">
    <property type="component" value="Unassembled WGS sequence"/>
</dbReference>
<feature type="domain" description="HTH lacI-type" evidence="4">
    <location>
        <begin position="2"/>
        <end position="56"/>
    </location>
</feature>
<dbReference type="Pfam" id="PF00532">
    <property type="entry name" value="Peripla_BP_1"/>
    <property type="match status" value="1"/>
</dbReference>
<dbReference type="InterPro" id="IPR001761">
    <property type="entry name" value="Peripla_BP/Lac1_sug-bd_dom"/>
</dbReference>
<dbReference type="Pfam" id="PF00356">
    <property type="entry name" value="LacI"/>
    <property type="match status" value="1"/>
</dbReference>
<organism evidence="5 8">
    <name type="scientific">Hungatella hathewayi</name>
    <dbReference type="NCBI Taxonomy" id="154046"/>
    <lineage>
        <taxon>Bacteria</taxon>
        <taxon>Bacillati</taxon>
        <taxon>Bacillota</taxon>
        <taxon>Clostridia</taxon>
        <taxon>Lachnospirales</taxon>
        <taxon>Lachnospiraceae</taxon>
        <taxon>Hungatella</taxon>
    </lineage>
</organism>
<dbReference type="PANTHER" id="PTHR30146:SF109">
    <property type="entry name" value="HTH-TYPE TRANSCRIPTIONAL REGULATOR GALS"/>
    <property type="match status" value="1"/>
</dbReference>
<dbReference type="RefSeq" id="WP_006777359.1">
    <property type="nucleotide sequence ID" value="NZ_BQNJ01000002.1"/>
</dbReference>
<keyword evidence="2 6" id="KW-0238">DNA-binding</keyword>
<sequence length="329" mass="36801">MTSINDIARMAGVSKSTVSKVLNQYDSVSDQTRRKVEQAVRALNYVPNAAAISLSKKNFHRVGLIVDMTYYKQAVDEIDILYLFGAFEKAGEYQMEAVTFFTSQFAHMSGDDMIRYLKSQGITGIIVYSLARENVKLYNVIMSKEFKAVVVDSPIVSQMISSVSVDHYKGQYEVAKKAVESGTGSTVLYIACGPDGYMTDARLAAMRRLKEERNLELIVEYADYSEKKAREITFARGREADVIVCASDLMAIGAACALEEMGVRRPVSGYDGITLMGYMRTPMYTLKQDFKKISSTAFLELVRLFEGGTGRHVTMEAKVVQIFYKDVMK</sequence>
<comment type="caution">
    <text evidence="5">The sequence shown here is derived from an EMBL/GenBank/DDBJ whole genome shotgun (WGS) entry which is preliminary data.</text>
</comment>
<evidence type="ECO:0000256" key="1">
    <source>
        <dbReference type="ARBA" id="ARBA00023015"/>
    </source>
</evidence>
<dbReference type="OrthoDB" id="569491at2"/>